<dbReference type="RefSeq" id="WP_191724451.1">
    <property type="nucleotide sequence ID" value="NZ_JACSQK010000009.1"/>
</dbReference>
<dbReference type="Proteomes" id="UP000634919">
    <property type="component" value="Unassembled WGS sequence"/>
</dbReference>
<evidence type="ECO:0000313" key="2">
    <source>
        <dbReference type="EMBL" id="MBD7962031.1"/>
    </source>
</evidence>
<proteinExistence type="predicted"/>
<evidence type="ECO:0008006" key="4">
    <source>
        <dbReference type="Google" id="ProtNLM"/>
    </source>
</evidence>
<accession>A0ABR8SEW0</accession>
<feature type="chain" id="PRO_5046069196" description="Lipoprotein" evidence="1">
    <location>
        <begin position="24"/>
        <end position="105"/>
    </location>
</feature>
<keyword evidence="3" id="KW-1185">Reference proteome</keyword>
<keyword evidence="1" id="KW-0732">Signal</keyword>
<gene>
    <name evidence="2" type="ORF">H9646_16290</name>
</gene>
<reference evidence="2 3" key="1">
    <citation type="submission" date="2020-08" db="EMBL/GenBank/DDBJ databases">
        <title>A Genomic Blueprint of the Chicken Gut Microbiome.</title>
        <authorList>
            <person name="Gilroy R."/>
            <person name="Ravi A."/>
            <person name="Getino M."/>
            <person name="Pursley I."/>
            <person name="Horton D.L."/>
            <person name="Alikhan N.-F."/>
            <person name="Baker D."/>
            <person name="Gharbi K."/>
            <person name="Hall N."/>
            <person name="Watson M."/>
            <person name="Adriaenssens E.M."/>
            <person name="Foster-Nyarko E."/>
            <person name="Jarju S."/>
            <person name="Secka A."/>
            <person name="Antonio M."/>
            <person name="Oren A."/>
            <person name="Chaudhuri R."/>
            <person name="La Ragione R.M."/>
            <person name="Hildebrand F."/>
            <person name="Pallen M.J."/>
        </authorList>
    </citation>
    <scope>NUCLEOTIDE SEQUENCE [LARGE SCALE GENOMIC DNA]</scope>
    <source>
        <strain evidence="2 3">Sa2CVA6</strain>
    </source>
</reference>
<dbReference type="EMBL" id="JACSQK010000009">
    <property type="protein sequence ID" value="MBD7962031.1"/>
    <property type="molecule type" value="Genomic_DNA"/>
</dbReference>
<evidence type="ECO:0000313" key="3">
    <source>
        <dbReference type="Proteomes" id="UP000634919"/>
    </source>
</evidence>
<dbReference type="PROSITE" id="PS51257">
    <property type="entry name" value="PROKAR_LIPOPROTEIN"/>
    <property type="match status" value="1"/>
</dbReference>
<comment type="caution">
    <text evidence="2">The sequence shown here is derived from an EMBL/GenBank/DDBJ whole genome shotgun (WGS) entry which is preliminary data.</text>
</comment>
<protein>
    <recommendedName>
        <fullName evidence="4">Lipoprotein</fullName>
    </recommendedName>
</protein>
<evidence type="ECO:0000256" key="1">
    <source>
        <dbReference type="SAM" id="SignalP"/>
    </source>
</evidence>
<sequence length="105" mass="11717">MKRRIVCTVAAALLLSGCLLEGAGPLRDPKPFGAQWAQEGVTKEKWLADWVQCGGAANGNYDYEIQKGQPHKEFFEGLNAYTDQLGVCMRNLGYKYLNECDARCR</sequence>
<organism evidence="2 3">
    <name type="scientific">Comamonas avium</name>
    <dbReference type="NCBI Taxonomy" id="2762231"/>
    <lineage>
        <taxon>Bacteria</taxon>
        <taxon>Pseudomonadati</taxon>
        <taxon>Pseudomonadota</taxon>
        <taxon>Betaproteobacteria</taxon>
        <taxon>Burkholderiales</taxon>
        <taxon>Comamonadaceae</taxon>
        <taxon>Comamonas</taxon>
    </lineage>
</organism>
<feature type="signal peptide" evidence="1">
    <location>
        <begin position="1"/>
        <end position="23"/>
    </location>
</feature>
<name>A0ABR8SEW0_9BURK</name>